<dbReference type="AlphaFoldDB" id="A0A7U2QV97"/>
<gene>
    <name evidence="1" type="ORF">F9C07_6273</name>
</gene>
<evidence type="ECO:0000313" key="2">
    <source>
        <dbReference type="Proteomes" id="UP000596276"/>
    </source>
</evidence>
<dbReference type="Proteomes" id="UP000596276">
    <property type="component" value="Chromosome 5"/>
</dbReference>
<reference evidence="2" key="1">
    <citation type="journal article" date="2021" name="G3 (Bethesda)">
        <title>Chromosome assembled and annotated genome sequence of Aspergillus flavus NRRL 3357.</title>
        <authorList>
            <person name="Skerker J.M."/>
            <person name="Pianalto K.M."/>
            <person name="Mondo S.J."/>
            <person name="Yang K."/>
            <person name="Arkin A.P."/>
            <person name="Keller N.P."/>
            <person name="Grigoriev I.V."/>
            <person name="Louise Glass N.L."/>
        </authorList>
    </citation>
    <scope>NUCLEOTIDE SEQUENCE [LARGE SCALE GENOMIC DNA]</scope>
    <source>
        <strain evidence="2">ATCC 200026 / FGSC A1120 / IAM 13836 / NRRL 3357 / JCM 12722 / SRRC 167</strain>
    </source>
</reference>
<dbReference type="EMBL" id="CP044621">
    <property type="protein sequence ID" value="QRD84130.1"/>
    <property type="molecule type" value="Genomic_DNA"/>
</dbReference>
<keyword evidence="2" id="KW-1185">Reference proteome</keyword>
<evidence type="ECO:0000313" key="1">
    <source>
        <dbReference type="EMBL" id="QRD84130.1"/>
    </source>
</evidence>
<name>A0A7U2QV97_ASPFN</name>
<proteinExistence type="predicted"/>
<sequence length="59" mass="6658">MLLSVAASTALNGWFIAPIGFVFTKWPSIGSVIQHYVVQHWYIKVPSSKVTIILTKLWL</sequence>
<dbReference type="VEuPathDB" id="FungiDB:F9C07_6273"/>
<organism evidence="1 2">
    <name type="scientific">Aspergillus flavus (strain ATCC 200026 / FGSC A1120 / IAM 13836 / NRRL 3357 / JCM 12722 / SRRC 167)</name>
    <dbReference type="NCBI Taxonomy" id="332952"/>
    <lineage>
        <taxon>Eukaryota</taxon>
        <taxon>Fungi</taxon>
        <taxon>Dikarya</taxon>
        <taxon>Ascomycota</taxon>
        <taxon>Pezizomycotina</taxon>
        <taxon>Eurotiomycetes</taxon>
        <taxon>Eurotiomycetidae</taxon>
        <taxon>Eurotiales</taxon>
        <taxon>Aspergillaceae</taxon>
        <taxon>Aspergillus</taxon>
        <taxon>Aspergillus subgen. Circumdati</taxon>
    </lineage>
</organism>
<accession>A0A7U2QV97</accession>
<protein>
    <submittedName>
        <fullName evidence="1">Uncharacterized protein</fullName>
    </submittedName>
</protein>